<sequence>MAEIFTIDENELMEQIIRDNRRFKAMQLIAQTA</sequence>
<evidence type="ECO:0000313" key="2">
    <source>
        <dbReference type="Proteomes" id="UP000576368"/>
    </source>
</evidence>
<accession>A0A7X6BME3</accession>
<organism evidence="1 2">
    <name type="scientific">Butyricimonas paravirosa</name>
    <dbReference type="NCBI Taxonomy" id="1472417"/>
    <lineage>
        <taxon>Bacteria</taxon>
        <taxon>Pseudomonadati</taxon>
        <taxon>Bacteroidota</taxon>
        <taxon>Bacteroidia</taxon>
        <taxon>Bacteroidales</taxon>
        <taxon>Odoribacteraceae</taxon>
        <taxon>Butyricimonas</taxon>
    </lineage>
</organism>
<dbReference type="AlphaFoldDB" id="A0A7X6BME3"/>
<name>A0A7X6BME3_9BACT</name>
<proteinExistence type="predicted"/>
<evidence type="ECO:0000313" key="1">
    <source>
        <dbReference type="EMBL" id="NJC20503.1"/>
    </source>
</evidence>
<gene>
    <name evidence="1" type="ORF">GGR15_004155</name>
</gene>
<reference evidence="1 2" key="1">
    <citation type="submission" date="2020-03" db="EMBL/GenBank/DDBJ databases">
        <title>Genomic Encyclopedia of Type Strains, Phase IV (KMG-IV): sequencing the most valuable type-strain genomes for metagenomic binning, comparative biology and taxonomic classification.</title>
        <authorList>
            <person name="Goeker M."/>
        </authorList>
    </citation>
    <scope>NUCLEOTIDE SEQUENCE [LARGE SCALE GENOMIC DNA]</scope>
    <source>
        <strain evidence="1 2">DSM 105722</strain>
    </source>
</reference>
<comment type="caution">
    <text evidence="1">The sequence shown here is derived from an EMBL/GenBank/DDBJ whole genome shotgun (WGS) entry which is preliminary data.</text>
</comment>
<dbReference type="Proteomes" id="UP000576368">
    <property type="component" value="Unassembled WGS sequence"/>
</dbReference>
<dbReference type="EMBL" id="JAATLI010000018">
    <property type="protein sequence ID" value="NJC20503.1"/>
    <property type="molecule type" value="Genomic_DNA"/>
</dbReference>
<protein>
    <submittedName>
        <fullName evidence="1">Uncharacterized protein</fullName>
    </submittedName>
</protein>